<keyword evidence="3" id="KW-0418">Kinase</keyword>
<comment type="caution">
    <text evidence="3">The sequence shown here is derived from an EMBL/GenBank/DDBJ whole genome shotgun (WGS) entry which is preliminary data.</text>
</comment>
<keyword evidence="1" id="KW-0472">Membrane</keyword>
<gene>
    <name evidence="3" type="ORF">H9950_04760</name>
</gene>
<evidence type="ECO:0000259" key="2">
    <source>
        <dbReference type="Pfam" id="PF06580"/>
    </source>
</evidence>
<evidence type="ECO:0000313" key="3">
    <source>
        <dbReference type="EMBL" id="HJA85490.1"/>
    </source>
</evidence>
<dbReference type="InterPro" id="IPR036890">
    <property type="entry name" value="HATPase_C_sf"/>
</dbReference>
<reference evidence="3" key="1">
    <citation type="journal article" date="2021" name="PeerJ">
        <title>Extensive microbial diversity within the chicken gut microbiome revealed by metagenomics and culture.</title>
        <authorList>
            <person name="Gilroy R."/>
            <person name="Ravi A."/>
            <person name="Getino M."/>
            <person name="Pursley I."/>
            <person name="Horton D.L."/>
            <person name="Alikhan N.F."/>
            <person name="Baker D."/>
            <person name="Gharbi K."/>
            <person name="Hall N."/>
            <person name="Watson M."/>
            <person name="Adriaenssens E.M."/>
            <person name="Foster-Nyarko E."/>
            <person name="Jarju S."/>
            <person name="Secka A."/>
            <person name="Antonio M."/>
            <person name="Oren A."/>
            <person name="Chaudhuri R.R."/>
            <person name="La Ragione R."/>
            <person name="Hildebrand F."/>
            <person name="Pallen M.J."/>
        </authorList>
    </citation>
    <scope>NUCLEOTIDE SEQUENCE</scope>
    <source>
        <strain evidence="3">ChiHjej12B11-9795</strain>
    </source>
</reference>
<reference evidence="3" key="2">
    <citation type="submission" date="2021-04" db="EMBL/GenBank/DDBJ databases">
        <authorList>
            <person name="Gilroy R."/>
        </authorList>
    </citation>
    <scope>NUCLEOTIDE SEQUENCE</scope>
    <source>
        <strain evidence="3">ChiHjej12B11-9795</strain>
    </source>
</reference>
<organism evidence="3 4">
    <name type="scientific">Candidatus Bacteroides avicola</name>
    <dbReference type="NCBI Taxonomy" id="2838468"/>
    <lineage>
        <taxon>Bacteria</taxon>
        <taxon>Pseudomonadati</taxon>
        <taxon>Bacteroidota</taxon>
        <taxon>Bacteroidia</taxon>
        <taxon>Bacteroidales</taxon>
        <taxon>Bacteroidaceae</taxon>
        <taxon>Bacteroides</taxon>
    </lineage>
</organism>
<keyword evidence="3" id="KW-0808">Transferase</keyword>
<dbReference type="GO" id="GO:0000155">
    <property type="term" value="F:phosphorelay sensor kinase activity"/>
    <property type="evidence" value="ECO:0007669"/>
    <property type="project" value="InterPro"/>
</dbReference>
<dbReference type="Pfam" id="PF06580">
    <property type="entry name" value="His_kinase"/>
    <property type="match status" value="1"/>
</dbReference>
<evidence type="ECO:0000313" key="4">
    <source>
        <dbReference type="Proteomes" id="UP000823862"/>
    </source>
</evidence>
<dbReference type="InterPro" id="IPR050640">
    <property type="entry name" value="Bact_2-comp_sensor_kinase"/>
</dbReference>
<feature type="transmembrane region" description="Helical" evidence="1">
    <location>
        <begin position="421"/>
        <end position="440"/>
    </location>
</feature>
<dbReference type="GO" id="GO:0016020">
    <property type="term" value="C:membrane"/>
    <property type="evidence" value="ECO:0007669"/>
    <property type="project" value="InterPro"/>
</dbReference>
<keyword evidence="1" id="KW-0812">Transmembrane</keyword>
<proteinExistence type="predicted"/>
<dbReference type="InterPro" id="IPR019734">
    <property type="entry name" value="TPR_rpt"/>
</dbReference>
<dbReference type="Gene3D" id="1.25.40.10">
    <property type="entry name" value="Tetratricopeptide repeat domain"/>
    <property type="match status" value="2"/>
</dbReference>
<sequence>MWLPLVVSCHRGQQSATSVSESLCFDAFLRTCSDSISLVPRQVRTEALNRMRRCQDSLVAYQYLSVALKTCLVTFDLDSARLLISEIEDYVRRAPASPRLADLLSECLNTKGNVFARTGYMDSATACFYRSGLLLMQGSRTESLPDVLINLADAYNRQGKLDSSAYWYRRALLLCDSLGLVSRRKVPIYYGLAQIYSSLRVFGQCDHYYDLAASYYDQMLPFEKHFYLNNRGTTYYYRGDLLTARDYFLRALDLTDDYPDMLYEVNLSRINLSDCYLGLGQPDSAERYLGLCEPFFRATGVSTALYYLDTQHIQLALLRGNLPEAACFIAHSVIPPDVDPDLIHIRNRYLRRYYRAIGDYRTAYHNLEKDLQLDDSIRNERVRMRIADLTLRYQQDSTLMAHRLLLQEQQTEMFRLRQTRFIGLAFGALALLAALFVYLYNKKKRALLLAQGRRTVSSLRLENIRNRLSPHFIFNILNQLMSGIAPSQRQRLSSLVKLMRRNLELADQLCVTLDEELDFVRTYLELERQALGPAFHFSIDIAPEVCPDRVMLPSMLLQIPVENALKHALKDKDGERLLWIAVSASQEGTDIRITDNGGGYRADSVRRGTGTGMKVIMQTIQILNQKNRQSIDISVHNVSLPSGDTGCEVAYRLPSQYDYQI</sequence>
<evidence type="ECO:0000256" key="1">
    <source>
        <dbReference type="SAM" id="Phobius"/>
    </source>
</evidence>
<dbReference type="InterPro" id="IPR011990">
    <property type="entry name" value="TPR-like_helical_dom_sf"/>
</dbReference>
<name>A0A9D2KW63_9BACE</name>
<keyword evidence="1" id="KW-1133">Transmembrane helix</keyword>
<dbReference type="SMART" id="SM00028">
    <property type="entry name" value="TPR"/>
    <property type="match status" value="3"/>
</dbReference>
<dbReference type="SUPFAM" id="SSF55874">
    <property type="entry name" value="ATPase domain of HSP90 chaperone/DNA topoisomerase II/histidine kinase"/>
    <property type="match status" value="1"/>
</dbReference>
<accession>A0A9D2KW63</accession>
<feature type="domain" description="Signal transduction histidine kinase internal region" evidence="2">
    <location>
        <begin position="460"/>
        <end position="531"/>
    </location>
</feature>
<dbReference type="AlphaFoldDB" id="A0A9D2KW63"/>
<protein>
    <submittedName>
        <fullName evidence="3">Histidine kinase</fullName>
    </submittedName>
</protein>
<dbReference type="EMBL" id="DWZI01000027">
    <property type="protein sequence ID" value="HJA85490.1"/>
    <property type="molecule type" value="Genomic_DNA"/>
</dbReference>
<dbReference type="PANTHER" id="PTHR34220:SF7">
    <property type="entry name" value="SENSOR HISTIDINE KINASE YPDA"/>
    <property type="match status" value="1"/>
</dbReference>
<dbReference type="Gene3D" id="3.30.565.10">
    <property type="entry name" value="Histidine kinase-like ATPase, C-terminal domain"/>
    <property type="match status" value="1"/>
</dbReference>
<dbReference type="Proteomes" id="UP000823862">
    <property type="component" value="Unassembled WGS sequence"/>
</dbReference>
<dbReference type="SUPFAM" id="SSF48452">
    <property type="entry name" value="TPR-like"/>
    <property type="match status" value="1"/>
</dbReference>
<dbReference type="PANTHER" id="PTHR34220">
    <property type="entry name" value="SENSOR HISTIDINE KINASE YPDA"/>
    <property type="match status" value="1"/>
</dbReference>
<dbReference type="InterPro" id="IPR010559">
    <property type="entry name" value="Sig_transdc_His_kin_internal"/>
</dbReference>